<keyword evidence="10" id="KW-0812">Transmembrane</keyword>
<sequence>MSSPALPVGGRPTPETAGAQAPVSSTGSVPGQPRAGILRRWTKGWGDLALLLTHTVTAWFALGAWLLLLGAIAAISGVIGIVLIIPALWLCRVLGVAERHRVSALTGAQIAAPTPPVGQPLWQRLWLDKDSWRAAAYLVLHSMWGLAIGFTMLVAAAFALTLVALPLYAGSIPDDGLSLWLVRVDGLAELTALWLVGVLALLALPLLSSLVTQVDVRLARWLLGRDETQVMRALSDRVDTLTSTRQETVDSVESERRRIERDLHDGPQQRLVAIAMSLGMARDAIRSDPDAASELLDEAHASAKEAIVEMRHVARGIAPPVLTDRGLDAALSALASRSPIPVEVRADGVGRVDPTVEAIAYFVASEGLTNVAKHSRACRAMVDVMTSHGEQPALIVRVTDDGVGGADPSLGTGLTGLRQRVRSVDGELEVSSPPGGPTTLTATLPLRTDRSQS</sequence>
<dbReference type="GO" id="GO:0016020">
    <property type="term" value="C:membrane"/>
    <property type="evidence" value="ECO:0007669"/>
    <property type="project" value="InterPro"/>
</dbReference>
<dbReference type="Gene3D" id="3.30.565.10">
    <property type="entry name" value="Histidine kinase-like ATPase, C-terminal domain"/>
    <property type="match status" value="1"/>
</dbReference>
<keyword evidence="5" id="KW-0547">Nucleotide-binding</keyword>
<feature type="transmembrane region" description="Helical" evidence="10">
    <location>
        <begin position="143"/>
        <end position="170"/>
    </location>
</feature>
<keyword evidence="13" id="KW-1185">Reference proteome</keyword>
<dbReference type="PANTHER" id="PTHR24421:SF10">
    <property type="entry name" value="NITRATE_NITRITE SENSOR PROTEIN NARQ"/>
    <property type="match status" value="1"/>
</dbReference>
<gene>
    <name evidence="12" type="ORF">FB557_0301</name>
</gene>
<dbReference type="CDD" id="cd16917">
    <property type="entry name" value="HATPase_UhpB-NarQ-NarX-like"/>
    <property type="match status" value="1"/>
</dbReference>
<evidence type="ECO:0000256" key="4">
    <source>
        <dbReference type="ARBA" id="ARBA00022679"/>
    </source>
</evidence>
<dbReference type="RefSeq" id="WP_144854989.1">
    <property type="nucleotide sequence ID" value="NZ_BAAAYT010000006.1"/>
</dbReference>
<evidence type="ECO:0000256" key="5">
    <source>
        <dbReference type="ARBA" id="ARBA00022741"/>
    </source>
</evidence>
<proteinExistence type="predicted"/>
<organism evidence="12 13">
    <name type="scientific">Marihabitans asiaticum</name>
    <dbReference type="NCBI Taxonomy" id="415218"/>
    <lineage>
        <taxon>Bacteria</taxon>
        <taxon>Bacillati</taxon>
        <taxon>Actinomycetota</taxon>
        <taxon>Actinomycetes</taxon>
        <taxon>Micrococcales</taxon>
        <taxon>Intrasporangiaceae</taxon>
        <taxon>Marihabitans</taxon>
    </lineage>
</organism>
<dbReference type="PANTHER" id="PTHR24421">
    <property type="entry name" value="NITRATE/NITRITE SENSOR PROTEIN NARX-RELATED"/>
    <property type="match status" value="1"/>
</dbReference>
<evidence type="ECO:0000256" key="8">
    <source>
        <dbReference type="ARBA" id="ARBA00023012"/>
    </source>
</evidence>
<name>A0A560WGZ0_9MICO</name>
<evidence type="ECO:0000256" key="6">
    <source>
        <dbReference type="ARBA" id="ARBA00022777"/>
    </source>
</evidence>
<feature type="compositionally biased region" description="Low complexity" evidence="9">
    <location>
        <begin position="437"/>
        <end position="446"/>
    </location>
</feature>
<keyword evidence="8" id="KW-0902">Two-component regulatory system</keyword>
<comment type="caution">
    <text evidence="12">The sequence shown here is derived from an EMBL/GenBank/DDBJ whole genome shotgun (WGS) entry which is preliminary data.</text>
</comment>
<dbReference type="EC" id="2.7.13.3" evidence="2"/>
<feature type="region of interest" description="Disordered" evidence="9">
    <location>
        <begin position="426"/>
        <end position="453"/>
    </location>
</feature>
<evidence type="ECO:0000256" key="9">
    <source>
        <dbReference type="SAM" id="MobiDB-lite"/>
    </source>
</evidence>
<dbReference type="EMBL" id="VIUW01000001">
    <property type="protein sequence ID" value="TWD16764.1"/>
    <property type="molecule type" value="Genomic_DNA"/>
</dbReference>
<dbReference type="InterPro" id="IPR011712">
    <property type="entry name" value="Sig_transdc_His_kin_sub3_dim/P"/>
</dbReference>
<evidence type="ECO:0000256" key="3">
    <source>
        <dbReference type="ARBA" id="ARBA00022553"/>
    </source>
</evidence>
<dbReference type="GO" id="GO:0046983">
    <property type="term" value="F:protein dimerization activity"/>
    <property type="evidence" value="ECO:0007669"/>
    <property type="project" value="InterPro"/>
</dbReference>
<keyword evidence="4" id="KW-0808">Transferase</keyword>
<feature type="region of interest" description="Disordered" evidence="9">
    <location>
        <begin position="1"/>
        <end position="34"/>
    </location>
</feature>
<dbReference type="InterPro" id="IPR003594">
    <property type="entry name" value="HATPase_dom"/>
</dbReference>
<dbReference type="SMART" id="SM00387">
    <property type="entry name" value="HATPase_c"/>
    <property type="match status" value="1"/>
</dbReference>
<keyword evidence="6 12" id="KW-0418">Kinase</keyword>
<keyword evidence="10" id="KW-0472">Membrane</keyword>
<dbReference type="Pfam" id="PF07730">
    <property type="entry name" value="HisKA_3"/>
    <property type="match status" value="1"/>
</dbReference>
<feature type="transmembrane region" description="Helical" evidence="10">
    <location>
        <begin position="68"/>
        <end position="91"/>
    </location>
</feature>
<dbReference type="GO" id="GO:0000155">
    <property type="term" value="F:phosphorelay sensor kinase activity"/>
    <property type="evidence" value="ECO:0007669"/>
    <property type="project" value="InterPro"/>
</dbReference>
<keyword evidence="10" id="KW-1133">Transmembrane helix</keyword>
<dbReference type="Pfam" id="PF13796">
    <property type="entry name" value="Sensor"/>
    <property type="match status" value="1"/>
</dbReference>
<keyword evidence="7" id="KW-0067">ATP-binding</keyword>
<protein>
    <recommendedName>
        <fullName evidence="2">histidine kinase</fullName>
        <ecNumber evidence="2">2.7.13.3</ecNumber>
    </recommendedName>
</protein>
<dbReference type="Proteomes" id="UP000315628">
    <property type="component" value="Unassembled WGS sequence"/>
</dbReference>
<evidence type="ECO:0000256" key="1">
    <source>
        <dbReference type="ARBA" id="ARBA00000085"/>
    </source>
</evidence>
<reference evidence="12 13" key="1">
    <citation type="submission" date="2019-06" db="EMBL/GenBank/DDBJ databases">
        <title>Sequencing the genomes of 1000 actinobacteria strains.</title>
        <authorList>
            <person name="Klenk H.-P."/>
        </authorList>
    </citation>
    <scope>NUCLEOTIDE SEQUENCE [LARGE SCALE GENOMIC DNA]</scope>
    <source>
        <strain evidence="12 13">DSM 18935</strain>
    </source>
</reference>
<dbReference type="Gene3D" id="1.20.5.1930">
    <property type="match status" value="1"/>
</dbReference>
<dbReference type="GO" id="GO:0005524">
    <property type="term" value="F:ATP binding"/>
    <property type="evidence" value="ECO:0007669"/>
    <property type="project" value="UniProtKB-KW"/>
</dbReference>
<evidence type="ECO:0000256" key="10">
    <source>
        <dbReference type="SAM" id="Phobius"/>
    </source>
</evidence>
<dbReference type="InterPro" id="IPR050482">
    <property type="entry name" value="Sensor_HK_TwoCompSys"/>
</dbReference>
<evidence type="ECO:0000256" key="2">
    <source>
        <dbReference type="ARBA" id="ARBA00012438"/>
    </source>
</evidence>
<dbReference type="OrthoDB" id="5242012at2"/>
<feature type="transmembrane region" description="Helical" evidence="10">
    <location>
        <begin position="44"/>
        <end position="62"/>
    </location>
</feature>
<dbReference type="InterPro" id="IPR036890">
    <property type="entry name" value="HATPase_C_sf"/>
</dbReference>
<evidence type="ECO:0000259" key="11">
    <source>
        <dbReference type="SMART" id="SM00387"/>
    </source>
</evidence>
<evidence type="ECO:0000313" key="13">
    <source>
        <dbReference type="Proteomes" id="UP000315628"/>
    </source>
</evidence>
<comment type="catalytic activity">
    <reaction evidence="1">
        <text>ATP + protein L-histidine = ADP + protein N-phospho-L-histidine.</text>
        <dbReference type="EC" id="2.7.13.3"/>
    </reaction>
</comment>
<keyword evidence="3" id="KW-0597">Phosphoprotein</keyword>
<dbReference type="InterPro" id="IPR025828">
    <property type="entry name" value="Put_sensor_dom"/>
</dbReference>
<feature type="transmembrane region" description="Helical" evidence="10">
    <location>
        <begin position="190"/>
        <end position="211"/>
    </location>
</feature>
<dbReference type="SUPFAM" id="SSF55874">
    <property type="entry name" value="ATPase domain of HSP90 chaperone/DNA topoisomerase II/histidine kinase"/>
    <property type="match status" value="1"/>
</dbReference>
<accession>A0A560WGZ0</accession>
<evidence type="ECO:0000256" key="7">
    <source>
        <dbReference type="ARBA" id="ARBA00022840"/>
    </source>
</evidence>
<evidence type="ECO:0000313" key="12">
    <source>
        <dbReference type="EMBL" id="TWD16764.1"/>
    </source>
</evidence>
<feature type="domain" description="Histidine kinase/HSP90-like ATPase" evidence="11">
    <location>
        <begin position="355"/>
        <end position="448"/>
    </location>
</feature>
<dbReference type="AlphaFoldDB" id="A0A560WGZ0"/>